<feature type="transmembrane region" description="Helical" evidence="1">
    <location>
        <begin position="396"/>
        <end position="419"/>
    </location>
</feature>
<evidence type="ECO:0000313" key="2">
    <source>
        <dbReference type="EMBL" id="CAF1189747.1"/>
    </source>
</evidence>
<organism evidence="2 4">
    <name type="scientific">Adineta steineri</name>
    <dbReference type="NCBI Taxonomy" id="433720"/>
    <lineage>
        <taxon>Eukaryota</taxon>
        <taxon>Metazoa</taxon>
        <taxon>Spiralia</taxon>
        <taxon>Gnathifera</taxon>
        <taxon>Rotifera</taxon>
        <taxon>Eurotatoria</taxon>
        <taxon>Bdelloidea</taxon>
        <taxon>Adinetida</taxon>
        <taxon>Adinetidae</taxon>
        <taxon>Adineta</taxon>
    </lineage>
</organism>
<dbReference type="Proteomes" id="UP000663832">
    <property type="component" value="Unassembled WGS sequence"/>
</dbReference>
<proteinExistence type="predicted"/>
<keyword evidence="1" id="KW-0472">Membrane</keyword>
<comment type="caution">
    <text evidence="2">The sequence shown here is derived from an EMBL/GenBank/DDBJ whole genome shotgun (WGS) entry which is preliminary data.</text>
</comment>
<reference evidence="2" key="1">
    <citation type="submission" date="2021-02" db="EMBL/GenBank/DDBJ databases">
        <authorList>
            <person name="Nowell W R."/>
        </authorList>
    </citation>
    <scope>NUCLEOTIDE SEQUENCE</scope>
</reference>
<dbReference type="Proteomes" id="UP000663877">
    <property type="component" value="Unassembled WGS sequence"/>
</dbReference>
<feature type="transmembrane region" description="Helical" evidence="1">
    <location>
        <begin position="501"/>
        <end position="522"/>
    </location>
</feature>
<feature type="transmembrane region" description="Helical" evidence="1">
    <location>
        <begin position="38"/>
        <end position="57"/>
    </location>
</feature>
<sequence>MPWNWFLECKTKIKRINLFKDIDKANEEDIKNQKISTIIFLILFTTSIVALFLYSALTPLTKTVVVKQPSLSDYTQLEEKYSNTLSCPCTSVSNEYNKFISSFTPTFNQICSSDFVSDDWLNYVNYRLFLEQQYHFVFDFRHSAYGFFAMLRTLCILAKQTIDDQLVSFYSTILLTENTISEDIFLANIHATRDQFINASATDFIITLDSVILMGSVSRFVNNRLETFWQLYLYLYTNYDVFVPTWAGQPYPNGGNCSSSAAVYCTTTTGIYLRKLPNETSSDLHWGKQYVAELQFEVPGVLVGTLILYAVLQSNLSCLYNESCLSKLNTYLNDSLSPFNATPLAVPSSASSLPTINDLANLLMVDSWQLNSSYQHYFNACNPLTCTYTYTHQFDILFIMTTVISFIGGIVTVLMIVILPTVKFLRKKVKTFNRLLLSSSSSSEVVPHETNIERQAIGVTTEQQISLFVKIKVFLLSLNFFSDPDENSEWHLYGQRLSTRLFIISIIIAFSILILYASTYSVTKTITINEPSIDIYFTLQDKYPQTLTCPCSSTTNEHSQFISFQPTLHPVCHSDFITDNWTNYLVSVSSDGIDTNDFRYTNAAFFPTILTFCQLSRKTINNEILIFNSTKYVTKSVQEIDLFNSQTQQLISNMEQTTANSFQLLISMSRQTIWGNALFSVLTYWYTADATINFDYNSTINPHDLNLVFYPYYYRSSPNTTCSCKIHPTTCNELSNITYRNGTGSDQVVNNLFTVPGYYVGCYASESMFRSNFECFFDQTCLQNISNLIYLTSMHPFDATAMQLNSSRYNATTTVQYIIDNLMIEEWNDETSFQFYFKQCNPYLCSYSYDVKGDISYVIAIIFGLIGGLTTILKTLIPSIVLMIRQWRQKRKIGTIQPMINQKIQTITIGQKLKISILTFNLFKNRNKRSEEQLQQQRFSTRFFLIITLITLIILVFYVSFQNITHTIIKNNPTIIEFNKLYQEYPNTIQCPCQTYSITYEQFISFQHHLHSICSSTFVDETSQWLLIDYPQTMPKNIYGQPEYSTRKDDFRQIGSPFFQLLNSFCNLSSKAIKTELTKFYSNRFITLNLITFEQFQTQINQLINKFLQNTARSFINSLFFAENMTAANMLVSAFQSDSLYSSASPLYDYYSYTGYEYQLQSIYDRTDQIYNSNETGIDCDCQSTPWCIQQAIVYDLDTTTQLFSPPGIFVGCYLVEAVLQSDLRCFFDSNCVQKLIDSLSLENITVSDIILNSIASHYQEKSSLLEIVSNLMVEEWNNQTSYDNYFNICQPSVCTATYSSHGNIIYIITTTIGLIGGLTKVYKFIVPIFIRIMVHVIIPFIRNKCGMNNNEEI</sequence>
<dbReference type="OrthoDB" id="10005645at2759"/>
<dbReference type="EMBL" id="CAJNOI010000407">
    <property type="protein sequence ID" value="CAF1270420.1"/>
    <property type="molecule type" value="Genomic_DNA"/>
</dbReference>
<evidence type="ECO:0000313" key="3">
    <source>
        <dbReference type="EMBL" id="CAF1270420.1"/>
    </source>
</evidence>
<evidence type="ECO:0000256" key="1">
    <source>
        <dbReference type="SAM" id="Phobius"/>
    </source>
</evidence>
<protein>
    <submittedName>
        <fullName evidence="2">Uncharacterized protein</fullName>
    </submittedName>
</protein>
<name>A0A814VMK8_9BILA</name>
<gene>
    <name evidence="3" type="ORF">BJG266_LOCUS30633</name>
    <name evidence="2" type="ORF">QVE165_LOCUS25175</name>
</gene>
<feature type="transmembrane region" description="Helical" evidence="1">
    <location>
        <begin position="855"/>
        <end position="884"/>
    </location>
</feature>
<accession>A0A814VMK8</accession>
<dbReference type="EMBL" id="CAJNOM010000181">
    <property type="protein sequence ID" value="CAF1189747.1"/>
    <property type="molecule type" value="Genomic_DNA"/>
</dbReference>
<evidence type="ECO:0000313" key="4">
    <source>
        <dbReference type="Proteomes" id="UP000663832"/>
    </source>
</evidence>
<feature type="transmembrane region" description="Helical" evidence="1">
    <location>
        <begin position="943"/>
        <end position="961"/>
    </location>
</feature>
<keyword evidence="1" id="KW-0812">Transmembrane</keyword>
<keyword evidence="4" id="KW-1185">Reference proteome</keyword>
<keyword evidence="1" id="KW-1133">Transmembrane helix</keyword>